<organism evidence="1 2">
    <name type="scientific">Christensenella minuta</name>
    <dbReference type="NCBI Taxonomy" id="626937"/>
    <lineage>
        <taxon>Bacteria</taxon>
        <taxon>Bacillati</taxon>
        <taxon>Bacillota</taxon>
        <taxon>Clostridia</taxon>
        <taxon>Christensenellales</taxon>
        <taxon>Christensenellaceae</taxon>
        <taxon>Christensenella</taxon>
    </lineage>
</organism>
<comment type="caution">
    <text evidence="1">The sequence shown here is derived from an EMBL/GenBank/DDBJ whole genome shotgun (WGS) entry which is preliminary data.</text>
</comment>
<proteinExistence type="predicted"/>
<dbReference type="EMBL" id="LSZW01000040">
    <property type="protein sequence ID" value="KXK66511.1"/>
    <property type="molecule type" value="Genomic_DNA"/>
</dbReference>
<sequence length="62" mass="7434">MKEDMRTSIIKIQSAKHFKRFINQRNLKDKRNINPEGVDNRFYLHTINKKGGKKWTKSMSLI</sequence>
<evidence type="ECO:0000313" key="2">
    <source>
        <dbReference type="Proteomes" id="UP000070366"/>
    </source>
</evidence>
<dbReference type="Proteomes" id="UP000070366">
    <property type="component" value="Unassembled WGS sequence"/>
</dbReference>
<keyword evidence="2" id="KW-1185">Reference proteome</keyword>
<gene>
    <name evidence="1" type="ORF">HMPREF3293_00554</name>
</gene>
<evidence type="ECO:0000313" key="1">
    <source>
        <dbReference type="EMBL" id="KXK66511.1"/>
    </source>
</evidence>
<accession>A0A136Q757</accession>
<dbReference type="AlphaFoldDB" id="A0A136Q757"/>
<reference evidence="1 2" key="1">
    <citation type="submission" date="2016-02" db="EMBL/GenBank/DDBJ databases">
        <authorList>
            <person name="Wen L."/>
            <person name="He K."/>
            <person name="Yang H."/>
        </authorList>
    </citation>
    <scope>NUCLEOTIDE SEQUENCE [LARGE SCALE GENOMIC DNA]</scope>
    <source>
        <strain evidence="1 2">DSM 22607</strain>
    </source>
</reference>
<dbReference type="STRING" id="626937.HMPREF3293_00554"/>
<name>A0A136Q757_9FIRM</name>
<protein>
    <submittedName>
        <fullName evidence="1">Uncharacterized protein</fullName>
    </submittedName>
</protein>